<proteinExistence type="predicted"/>
<sequence length="115" mass="12571">MRSRPRAWLVPAWATSTGLSSTRRGGAHEGAPFRDGASPQGRRLGAKCSQELPPEGQRCPSAHWGSGAYRKGGRPWARRPLDEGRRGGLGSVEVTVGPTMPWREITMHGDVMRIR</sequence>
<comment type="caution">
    <text evidence="2">The sequence shown here is derived from an EMBL/GenBank/DDBJ whole genome shotgun (WGS) entry which is preliminary data.</text>
</comment>
<feature type="region of interest" description="Disordered" evidence="1">
    <location>
        <begin position="14"/>
        <end position="92"/>
    </location>
</feature>
<dbReference type="AlphaFoldDB" id="A0A426ZYY6"/>
<feature type="compositionally biased region" description="Polar residues" evidence="1">
    <location>
        <begin position="14"/>
        <end position="23"/>
    </location>
</feature>
<evidence type="ECO:0000313" key="2">
    <source>
        <dbReference type="EMBL" id="RRT69174.1"/>
    </source>
</evidence>
<evidence type="ECO:0000256" key="1">
    <source>
        <dbReference type="SAM" id="MobiDB-lite"/>
    </source>
</evidence>
<dbReference type="EMBL" id="AMZH03004435">
    <property type="protein sequence ID" value="RRT69174.1"/>
    <property type="molecule type" value="Genomic_DNA"/>
</dbReference>
<organism evidence="2 3">
    <name type="scientific">Ensete ventricosum</name>
    <name type="common">Abyssinian banana</name>
    <name type="synonym">Musa ensete</name>
    <dbReference type="NCBI Taxonomy" id="4639"/>
    <lineage>
        <taxon>Eukaryota</taxon>
        <taxon>Viridiplantae</taxon>
        <taxon>Streptophyta</taxon>
        <taxon>Embryophyta</taxon>
        <taxon>Tracheophyta</taxon>
        <taxon>Spermatophyta</taxon>
        <taxon>Magnoliopsida</taxon>
        <taxon>Liliopsida</taxon>
        <taxon>Zingiberales</taxon>
        <taxon>Musaceae</taxon>
        <taxon>Ensete</taxon>
    </lineage>
</organism>
<name>A0A426ZYY6_ENSVE</name>
<accession>A0A426ZYY6</accession>
<evidence type="ECO:0000313" key="3">
    <source>
        <dbReference type="Proteomes" id="UP000287651"/>
    </source>
</evidence>
<protein>
    <submittedName>
        <fullName evidence="2">Uncharacterized protein</fullName>
    </submittedName>
</protein>
<gene>
    <name evidence="2" type="ORF">B296_00001942</name>
</gene>
<reference evidence="2 3" key="1">
    <citation type="journal article" date="2014" name="Agronomy (Basel)">
        <title>A Draft Genome Sequence for Ensete ventricosum, the Drought-Tolerant Tree Against Hunger.</title>
        <authorList>
            <person name="Harrison J."/>
            <person name="Moore K.A."/>
            <person name="Paszkiewicz K."/>
            <person name="Jones T."/>
            <person name="Grant M."/>
            <person name="Ambacheew D."/>
            <person name="Muzemil S."/>
            <person name="Studholme D.J."/>
        </authorList>
    </citation>
    <scope>NUCLEOTIDE SEQUENCE [LARGE SCALE GENOMIC DNA]</scope>
</reference>
<dbReference type="Proteomes" id="UP000287651">
    <property type="component" value="Unassembled WGS sequence"/>
</dbReference>